<proteinExistence type="predicted"/>
<feature type="chain" id="PRO_5046585273" description="Efflux transporter periplasmic adaptor subunit" evidence="1">
    <location>
        <begin position="25"/>
        <end position="42"/>
    </location>
</feature>
<protein>
    <recommendedName>
        <fullName evidence="4">Efflux transporter periplasmic adaptor subunit</fullName>
    </recommendedName>
</protein>
<dbReference type="RefSeq" id="WP_258819638.1">
    <property type="nucleotide sequence ID" value="NZ_JANUGW010000029.1"/>
</dbReference>
<sequence>MKHRARWSLLLLACLMLVACQDRREPVKPTVTVAAATAAIAG</sequence>
<dbReference type="Proteomes" id="UP001204151">
    <property type="component" value="Unassembled WGS sequence"/>
</dbReference>
<organism evidence="2 3">
    <name type="scientific">Massilia pinisoli</name>
    <dbReference type="NCBI Taxonomy" id="1772194"/>
    <lineage>
        <taxon>Bacteria</taxon>
        <taxon>Pseudomonadati</taxon>
        <taxon>Pseudomonadota</taxon>
        <taxon>Betaproteobacteria</taxon>
        <taxon>Burkholderiales</taxon>
        <taxon>Oxalobacteraceae</taxon>
        <taxon>Telluria group</taxon>
        <taxon>Massilia</taxon>
    </lineage>
</organism>
<accession>A0ABT1ZYW1</accession>
<dbReference type="PROSITE" id="PS51257">
    <property type="entry name" value="PROKAR_LIPOPROTEIN"/>
    <property type="match status" value="1"/>
</dbReference>
<keyword evidence="3" id="KW-1185">Reference proteome</keyword>
<keyword evidence="1" id="KW-0732">Signal</keyword>
<gene>
    <name evidence="2" type="ORF">NX784_26325</name>
</gene>
<feature type="signal peptide" evidence="1">
    <location>
        <begin position="1"/>
        <end position="24"/>
    </location>
</feature>
<comment type="caution">
    <text evidence="2">The sequence shown here is derived from an EMBL/GenBank/DDBJ whole genome shotgun (WGS) entry which is preliminary data.</text>
</comment>
<evidence type="ECO:0008006" key="4">
    <source>
        <dbReference type="Google" id="ProtNLM"/>
    </source>
</evidence>
<evidence type="ECO:0000313" key="3">
    <source>
        <dbReference type="Proteomes" id="UP001204151"/>
    </source>
</evidence>
<dbReference type="EMBL" id="JANUGW010000029">
    <property type="protein sequence ID" value="MCS0585108.1"/>
    <property type="molecule type" value="Genomic_DNA"/>
</dbReference>
<reference evidence="2 3" key="1">
    <citation type="submission" date="2022-08" db="EMBL/GenBank/DDBJ databases">
        <title>Reclassification of Massilia species as members of the genera Telluria, Duganella, Pseudoduganella, Mokoshia gen. nov. and Zemynaea gen. nov. using orthogonal and non-orthogonal genome-based approaches.</title>
        <authorList>
            <person name="Bowman J.P."/>
        </authorList>
    </citation>
    <scope>NUCLEOTIDE SEQUENCE [LARGE SCALE GENOMIC DNA]</scope>
    <source>
        <strain evidence="2 3">JCM 31316</strain>
    </source>
</reference>
<evidence type="ECO:0000256" key="1">
    <source>
        <dbReference type="SAM" id="SignalP"/>
    </source>
</evidence>
<name>A0ABT1ZYW1_9BURK</name>
<evidence type="ECO:0000313" key="2">
    <source>
        <dbReference type="EMBL" id="MCS0585108.1"/>
    </source>
</evidence>